<name>A0AAV4EBV5_9GAST</name>
<feature type="region of interest" description="Disordered" evidence="1">
    <location>
        <begin position="1"/>
        <end position="24"/>
    </location>
</feature>
<dbReference type="Proteomes" id="UP000762676">
    <property type="component" value="Unassembled WGS sequence"/>
</dbReference>
<protein>
    <submittedName>
        <fullName evidence="2">Uncharacterized protein</fullName>
    </submittedName>
</protein>
<evidence type="ECO:0000313" key="3">
    <source>
        <dbReference type="Proteomes" id="UP000762676"/>
    </source>
</evidence>
<evidence type="ECO:0000313" key="2">
    <source>
        <dbReference type="EMBL" id="GFR58452.1"/>
    </source>
</evidence>
<gene>
    <name evidence="2" type="ORF">ElyMa_005360600</name>
</gene>
<keyword evidence="3" id="KW-1185">Reference proteome</keyword>
<organism evidence="2 3">
    <name type="scientific">Elysia marginata</name>
    <dbReference type="NCBI Taxonomy" id="1093978"/>
    <lineage>
        <taxon>Eukaryota</taxon>
        <taxon>Metazoa</taxon>
        <taxon>Spiralia</taxon>
        <taxon>Lophotrochozoa</taxon>
        <taxon>Mollusca</taxon>
        <taxon>Gastropoda</taxon>
        <taxon>Heterobranchia</taxon>
        <taxon>Euthyneura</taxon>
        <taxon>Panpulmonata</taxon>
        <taxon>Sacoglossa</taxon>
        <taxon>Placobranchoidea</taxon>
        <taxon>Plakobranchidae</taxon>
        <taxon>Elysia</taxon>
    </lineage>
</organism>
<proteinExistence type="predicted"/>
<sequence length="81" mass="9245">MSLTEFSAQGKLKRKFEETDVTEAENGENMAMKNNRFPGKLDAVKNQQLPDKKQAAEGFSWWTCLQLDVPLSRTKPQPKKC</sequence>
<evidence type="ECO:0000256" key="1">
    <source>
        <dbReference type="SAM" id="MobiDB-lite"/>
    </source>
</evidence>
<comment type="caution">
    <text evidence="2">The sequence shown here is derived from an EMBL/GenBank/DDBJ whole genome shotgun (WGS) entry which is preliminary data.</text>
</comment>
<dbReference type="AlphaFoldDB" id="A0AAV4EBV5"/>
<dbReference type="EMBL" id="BMAT01010681">
    <property type="protein sequence ID" value="GFR58452.1"/>
    <property type="molecule type" value="Genomic_DNA"/>
</dbReference>
<accession>A0AAV4EBV5</accession>
<reference evidence="2 3" key="1">
    <citation type="journal article" date="2021" name="Elife">
        <title>Chloroplast acquisition without the gene transfer in kleptoplastic sea slugs, Plakobranchus ocellatus.</title>
        <authorList>
            <person name="Maeda T."/>
            <person name="Takahashi S."/>
            <person name="Yoshida T."/>
            <person name="Shimamura S."/>
            <person name="Takaki Y."/>
            <person name="Nagai Y."/>
            <person name="Toyoda A."/>
            <person name="Suzuki Y."/>
            <person name="Arimoto A."/>
            <person name="Ishii H."/>
            <person name="Satoh N."/>
            <person name="Nishiyama T."/>
            <person name="Hasebe M."/>
            <person name="Maruyama T."/>
            <person name="Minagawa J."/>
            <person name="Obokata J."/>
            <person name="Shigenobu S."/>
        </authorList>
    </citation>
    <scope>NUCLEOTIDE SEQUENCE [LARGE SCALE GENOMIC DNA]</scope>
</reference>